<dbReference type="PROSITE" id="PS50096">
    <property type="entry name" value="IQ"/>
    <property type="match status" value="7"/>
</dbReference>
<evidence type="ECO:0000313" key="3">
    <source>
        <dbReference type="EMBL" id="KAL1518399.1"/>
    </source>
</evidence>
<protein>
    <recommendedName>
        <fullName evidence="2">PDZ domain-containing protein</fullName>
    </recommendedName>
</protein>
<dbReference type="Gene3D" id="2.30.42.10">
    <property type="match status" value="1"/>
</dbReference>
<evidence type="ECO:0000256" key="1">
    <source>
        <dbReference type="SAM" id="Coils"/>
    </source>
</evidence>
<evidence type="ECO:0000313" key="4">
    <source>
        <dbReference type="Proteomes" id="UP001515480"/>
    </source>
</evidence>
<dbReference type="SMART" id="SM00015">
    <property type="entry name" value="IQ"/>
    <property type="match status" value="6"/>
</dbReference>
<dbReference type="PROSITE" id="PS50106">
    <property type="entry name" value="PDZ"/>
    <property type="match status" value="1"/>
</dbReference>
<feature type="domain" description="PDZ" evidence="2">
    <location>
        <begin position="196"/>
        <end position="248"/>
    </location>
</feature>
<organism evidence="3 4">
    <name type="scientific">Prymnesium parvum</name>
    <name type="common">Toxic golden alga</name>
    <dbReference type="NCBI Taxonomy" id="97485"/>
    <lineage>
        <taxon>Eukaryota</taxon>
        <taxon>Haptista</taxon>
        <taxon>Haptophyta</taxon>
        <taxon>Prymnesiophyceae</taxon>
        <taxon>Prymnesiales</taxon>
        <taxon>Prymnesiaceae</taxon>
        <taxon>Prymnesium</taxon>
    </lineage>
</organism>
<comment type="caution">
    <text evidence="3">The sequence shown here is derived from an EMBL/GenBank/DDBJ whole genome shotgun (WGS) entry which is preliminary data.</text>
</comment>
<dbReference type="AlphaFoldDB" id="A0AB34J9A2"/>
<name>A0AB34J9A2_PRYPA</name>
<dbReference type="SUPFAM" id="SSF50156">
    <property type="entry name" value="PDZ domain-like"/>
    <property type="match status" value="1"/>
</dbReference>
<dbReference type="Proteomes" id="UP001515480">
    <property type="component" value="Unassembled WGS sequence"/>
</dbReference>
<keyword evidence="1" id="KW-0175">Coiled coil</keyword>
<dbReference type="EMBL" id="JBGBPQ010000010">
    <property type="protein sequence ID" value="KAL1518399.1"/>
    <property type="molecule type" value="Genomic_DNA"/>
</dbReference>
<feature type="coiled-coil region" evidence="1">
    <location>
        <begin position="926"/>
        <end position="963"/>
    </location>
</feature>
<dbReference type="InterPro" id="IPR036034">
    <property type="entry name" value="PDZ_sf"/>
</dbReference>
<keyword evidence="4" id="KW-1185">Reference proteome</keyword>
<proteinExistence type="predicted"/>
<sequence>MGVLSRVVEASDATVEVALESGERLSVARTTLRLRCALWRVLAPTGGFQRGVLREMRADGTCCVHLAGGGVRWAGVAELARVLGGGKAEEGELVGVAPQREAAPRWLSAAIVQRVEDGEEGEGEEGEERQREIKEGVVETAGVVDEGESGAQEGERRVDDGGVEASGVAANAMRCERASRGPTVVLRRARGQKLFIAHMHSRRAGLFGLALDTQNRVMQVHKGSVAEERDIQPGDRVLRVDGAPFTGLLKDALAGKESAVLLCDVADEPPGEGEECRLPSHRLVYSLLSMCAPPDGGVILGDTVFALTGGWREATVERQEGGRLKLQLGGGEWRWASRGEVASLDGSPKPYDMAPGKAMLSWDEAERAFQPVKVLRREGRAWWVRFDCGREQHVALHNLRERWPLPVRVLGHCGDYLPAHVLESMGGLLRVDFSGVAQWILPEEVLSDRPPTAEELHDAPFVAVRRQEDDAAYTRATLTAAPNGGWLLLATEENGEACTVPLHAARLPLAPTDVVPVGSRVHALCGEWRAGVAHGLAELDSAAGRFSARVSDGARWWTTHLSPREMIARDQGDVSAIAQMKRGSPVVVRREDSQWMCALFVACTEGTQVKILLADGKELLVDVRQVRPRLGASHPVDHAVAEAARRAARVSELMALRIESAWRALAARRRARRREVQLVRAQSLFRMHAWRRVWLAQRRAAVALQAAARRRRARRAAAAARLQAAAAARLQAAARGGAARRAAEAARRAVAAEMARGARRAAVTLQAAARRRLARRAATRATRGAVLLQAAARRRQAAARRRQAAAAAVAAREAAAARVQAAWRGAVARRRRQAAAAAAAVAAAREAAAARVQAAWRGAVARRRREAAAAAAAAAAAREAAAARVQAAWRGAVARRRRAAVLAAREAAREASAARVQRCARRRAAAREAQQRRRAAAEAKARAERAAAERRAAQKQADAALLELFARSPAVRPQGALEIYKAADGGVATRRRRLQGLALPSLGGGGGGGVTAMGRRVGDGPRAS</sequence>
<dbReference type="InterPro" id="IPR001478">
    <property type="entry name" value="PDZ"/>
</dbReference>
<dbReference type="InterPro" id="IPR000048">
    <property type="entry name" value="IQ_motif_EF-hand-BS"/>
</dbReference>
<gene>
    <name evidence="3" type="ORF">AB1Y20_002694</name>
</gene>
<reference evidence="3 4" key="1">
    <citation type="journal article" date="2024" name="Science">
        <title>Giant polyketide synthase enzymes in the biosynthesis of giant marine polyether toxins.</title>
        <authorList>
            <person name="Fallon T.R."/>
            <person name="Shende V.V."/>
            <person name="Wierzbicki I.H."/>
            <person name="Pendleton A.L."/>
            <person name="Watervoot N.F."/>
            <person name="Auber R.P."/>
            <person name="Gonzalez D.J."/>
            <person name="Wisecaver J.H."/>
            <person name="Moore B.S."/>
        </authorList>
    </citation>
    <scope>NUCLEOTIDE SEQUENCE [LARGE SCALE GENOMIC DNA]</scope>
    <source>
        <strain evidence="3 4">12B1</strain>
    </source>
</reference>
<accession>A0AB34J9A2</accession>
<evidence type="ECO:0000259" key="2">
    <source>
        <dbReference type="PROSITE" id="PS50106"/>
    </source>
</evidence>